<dbReference type="Proteomes" id="UP000242715">
    <property type="component" value="Unassembled WGS sequence"/>
</dbReference>
<gene>
    <name evidence="1" type="ORF">TSUD_140130</name>
</gene>
<protein>
    <recommendedName>
        <fullName evidence="3">Reverse transcriptase zinc-binding domain-containing protein</fullName>
    </recommendedName>
</protein>
<dbReference type="AlphaFoldDB" id="A0A2Z6MD69"/>
<evidence type="ECO:0000313" key="2">
    <source>
        <dbReference type="Proteomes" id="UP000242715"/>
    </source>
</evidence>
<sequence length="326" mass="37614">MVTRIQNRLSGWKSRFLSFGGRLILLKSVLTSLPVYALSFFKAPSGTISSIDSILNKFFWGGSEDTRKTSWISWTTICSHREYGGLGVRQLKEFNVALLGKWCWRMLVDREGLWFRVLTARYGIERGRLREGGRSGSSWWREIVRIRDGVADIGGGWFGESVVRKVGDGVGTFFWTDTWLDGSWGSGGAAWVWRRQLWAWEEEMLGECQALLHNFVLQDQSLDVWHWRPDPIRGYPYRCLFLLGDCCGTAQHLFISCSTFGSLWSSVRSWLGVSSAEPLDLADHFRQFTFIAGGVRARRAFLQLIWLICVWTIWKERNNRLFRNSE</sequence>
<dbReference type="EMBL" id="DF973209">
    <property type="protein sequence ID" value="GAU20113.1"/>
    <property type="molecule type" value="Genomic_DNA"/>
</dbReference>
<dbReference type="PANTHER" id="PTHR33116:SF78">
    <property type="entry name" value="OS12G0587133 PROTEIN"/>
    <property type="match status" value="1"/>
</dbReference>
<organism evidence="1 2">
    <name type="scientific">Trifolium subterraneum</name>
    <name type="common">Subterranean clover</name>
    <dbReference type="NCBI Taxonomy" id="3900"/>
    <lineage>
        <taxon>Eukaryota</taxon>
        <taxon>Viridiplantae</taxon>
        <taxon>Streptophyta</taxon>
        <taxon>Embryophyta</taxon>
        <taxon>Tracheophyta</taxon>
        <taxon>Spermatophyta</taxon>
        <taxon>Magnoliopsida</taxon>
        <taxon>eudicotyledons</taxon>
        <taxon>Gunneridae</taxon>
        <taxon>Pentapetalae</taxon>
        <taxon>rosids</taxon>
        <taxon>fabids</taxon>
        <taxon>Fabales</taxon>
        <taxon>Fabaceae</taxon>
        <taxon>Papilionoideae</taxon>
        <taxon>50 kb inversion clade</taxon>
        <taxon>NPAAA clade</taxon>
        <taxon>Hologalegina</taxon>
        <taxon>IRL clade</taxon>
        <taxon>Trifolieae</taxon>
        <taxon>Trifolium</taxon>
    </lineage>
</organism>
<reference evidence="2" key="1">
    <citation type="journal article" date="2017" name="Front. Plant Sci.">
        <title>Climate Clever Clovers: New Paradigm to Reduce the Environmental Footprint of Ruminants by Breeding Low Methanogenic Forages Utilizing Haplotype Variation.</title>
        <authorList>
            <person name="Kaur P."/>
            <person name="Appels R."/>
            <person name="Bayer P.E."/>
            <person name="Keeble-Gagnere G."/>
            <person name="Wang J."/>
            <person name="Hirakawa H."/>
            <person name="Shirasawa K."/>
            <person name="Vercoe P."/>
            <person name="Stefanova K."/>
            <person name="Durmic Z."/>
            <person name="Nichols P."/>
            <person name="Revell C."/>
            <person name="Isobe S.N."/>
            <person name="Edwards D."/>
            <person name="Erskine W."/>
        </authorList>
    </citation>
    <scope>NUCLEOTIDE SEQUENCE [LARGE SCALE GENOMIC DNA]</scope>
    <source>
        <strain evidence="2">cv. Daliak</strain>
    </source>
</reference>
<dbReference type="PANTHER" id="PTHR33116">
    <property type="entry name" value="REVERSE TRANSCRIPTASE ZINC-BINDING DOMAIN-CONTAINING PROTEIN-RELATED-RELATED"/>
    <property type="match status" value="1"/>
</dbReference>
<dbReference type="OrthoDB" id="1432077at2759"/>
<proteinExistence type="predicted"/>
<accession>A0A2Z6MD69</accession>
<name>A0A2Z6MD69_TRISU</name>
<evidence type="ECO:0000313" key="1">
    <source>
        <dbReference type="EMBL" id="GAU20113.1"/>
    </source>
</evidence>
<evidence type="ECO:0008006" key="3">
    <source>
        <dbReference type="Google" id="ProtNLM"/>
    </source>
</evidence>
<keyword evidence="2" id="KW-1185">Reference proteome</keyword>